<dbReference type="GO" id="GO:0005886">
    <property type="term" value="C:plasma membrane"/>
    <property type="evidence" value="ECO:0007669"/>
    <property type="project" value="TreeGrafter"/>
</dbReference>
<feature type="transmembrane region" description="Helical" evidence="8">
    <location>
        <begin position="740"/>
        <end position="761"/>
    </location>
</feature>
<feature type="domain" description="10TM putative phosphate transporter extracellular tail" evidence="10">
    <location>
        <begin position="920"/>
        <end position="1002"/>
    </location>
</feature>
<evidence type="ECO:0000259" key="11">
    <source>
        <dbReference type="Pfam" id="PF13967"/>
    </source>
</evidence>
<feature type="compositionally biased region" description="Polar residues" evidence="7">
    <location>
        <begin position="30"/>
        <end position="47"/>
    </location>
</feature>
<feature type="transmembrane region" description="Helical" evidence="8">
    <location>
        <begin position="60"/>
        <end position="78"/>
    </location>
</feature>
<evidence type="ECO:0000259" key="12">
    <source>
        <dbReference type="Pfam" id="PF14703"/>
    </source>
</evidence>
<feature type="transmembrane region" description="Helical" evidence="8">
    <location>
        <begin position="587"/>
        <end position="608"/>
    </location>
</feature>
<feature type="transmembrane region" description="Helical" evidence="8">
    <location>
        <begin position="489"/>
        <end position="512"/>
    </location>
</feature>
<evidence type="ECO:0000259" key="10">
    <source>
        <dbReference type="Pfam" id="PF12621"/>
    </source>
</evidence>
<evidence type="ECO:0000256" key="7">
    <source>
        <dbReference type="SAM" id="MobiDB-lite"/>
    </source>
</evidence>
<comment type="subcellular location">
    <subcellularLocation>
        <location evidence="1">Membrane</location>
        <topology evidence="1">Multi-pass membrane protein</topology>
    </subcellularLocation>
</comment>
<keyword evidence="5 8" id="KW-1133">Transmembrane helix</keyword>
<keyword evidence="4 8" id="KW-0812">Transmembrane</keyword>
<feature type="region of interest" description="Disordered" evidence="7">
    <location>
        <begin position="296"/>
        <end position="318"/>
    </location>
</feature>
<dbReference type="Pfam" id="PF14703">
    <property type="entry name" value="PHM7_cyt"/>
    <property type="match status" value="1"/>
</dbReference>
<feature type="region of interest" description="Disordered" evidence="7">
    <location>
        <begin position="341"/>
        <end position="368"/>
    </location>
</feature>
<evidence type="ECO:0000256" key="6">
    <source>
        <dbReference type="ARBA" id="ARBA00023136"/>
    </source>
</evidence>
<dbReference type="PANTHER" id="PTHR13018:SF53">
    <property type="entry name" value="DUF221 DOMAIN PROTEIN"/>
    <property type="match status" value="1"/>
</dbReference>
<dbReference type="Proteomes" id="UP001174934">
    <property type="component" value="Unassembled WGS sequence"/>
</dbReference>
<feature type="transmembrane region" description="Helical" evidence="8">
    <location>
        <begin position="184"/>
        <end position="203"/>
    </location>
</feature>
<feature type="transmembrane region" description="Helical" evidence="8">
    <location>
        <begin position="546"/>
        <end position="567"/>
    </location>
</feature>
<dbReference type="InterPro" id="IPR045122">
    <property type="entry name" value="Csc1-like"/>
</dbReference>
<dbReference type="InterPro" id="IPR003864">
    <property type="entry name" value="CSC1/OSCA1-like_7TM"/>
</dbReference>
<keyword evidence="6 8" id="KW-0472">Membrane</keyword>
<dbReference type="Pfam" id="PF13967">
    <property type="entry name" value="RSN1_TM"/>
    <property type="match status" value="1"/>
</dbReference>
<protein>
    <recommendedName>
        <fullName evidence="15">DUF221 domain-containing protein</fullName>
    </recommendedName>
</protein>
<feature type="transmembrane region" description="Helical" evidence="8">
    <location>
        <begin position="768"/>
        <end position="785"/>
    </location>
</feature>
<evidence type="ECO:0000313" key="14">
    <source>
        <dbReference type="Proteomes" id="UP001174934"/>
    </source>
</evidence>
<comment type="caution">
    <text evidence="13">The sequence shown here is derived from an EMBL/GenBank/DDBJ whole genome shotgun (WGS) entry which is preliminary data.</text>
</comment>
<gene>
    <name evidence="13" type="ORF">B0T17DRAFT_530219</name>
</gene>
<feature type="domain" description="CSC1/OSCA1-like cytosolic" evidence="12">
    <location>
        <begin position="228"/>
        <end position="475"/>
    </location>
</feature>
<sequence length="1019" mass="115209">MEVYEALLHDKLKRALNVSEGNDPRIGSGRDNSTGGTLSHTNGLPPAGTNSGSLKTLGTTFVPVVVFSAVFLLIFLAFRRNCPRVYAPRTNQRLRDPERPSPELPNGWFNWIKPFFAIDDTFVLNNCSLDGYFFLRFLKVLSIICLAGCCFVLPILLPVNGTGGNGLTELDLLTLGNILFAKSFYAHAAVAWCFFGFIIFMICRECIYFINVRQAYLLSPNYSNRLSSRTVLFTCIPRVYMNEKKLRSLFGESIRNIWIPKNTNLLRGLVEDREEVAERLEKAEIELIRTANAARDKQLKKSPNATGLTPSTSNFHSVSVQDITQHDAEKGKPDTEVQFTERSIHTLESPATEKPTDPEYTHPYGFHPSLPDVRGSVAAQWIPVSERPHHRPIANFGRRVDTIRWTRARLKVLNREIWKLRRKFRGGDGSPYNAAFIEFDSQANAQAAFQILAHHQPLHMSPRFIGINPNDVVWSVLRIKWWERIMRRFSMMGVITAAIIFWSFPSAFVGGISHIENLIQLVPFLSFLLLLPNVILGAIQGLLPALALSWLMAIVPYLLRGCARIAGVPSHARVELFVQNSYFYFQVLQVFLVTTFVSAASAAIFDVLQNPLSAKDLLSKSLPKASNFYLSYILVQCLAGGATKLANIGDLFRHEIVRRISNNPRRQFKRWKKLTPLHWGSVYPVFTNLGVIAISYSCIAPLILVFAGLGMMFVRFVYRYNLIYVYDSDPDTIGLFYPRALMQLLVGLYIAEICLVGLFALKGAIGPLLLMVTFLIFTALVHISLNEAIAPLLDNLPRTLALEKDLGLMANDSSTDVGSGEVRPEEGSGGLAANYYDVDEHFGDEPEPPPIDENLDNDIQLRGVEGISGFRYSIQEWTKSALKARLKKDAEESGFTRILTKIKDMITPDPKKEPNILMRWLHPEIYEDYRVLQRIINPGPDGFELPEDYVRRAYWPPEMWTPAPKLWIPKDEARVSRQEVAHTKDSIPISDQACWLKGKKRQVRFDVEDSPLIEPRILY</sequence>
<evidence type="ECO:0000256" key="8">
    <source>
        <dbReference type="SAM" id="Phobius"/>
    </source>
</evidence>
<dbReference type="InterPro" id="IPR022257">
    <property type="entry name" value="PHM7_ext"/>
</dbReference>
<evidence type="ECO:0000256" key="2">
    <source>
        <dbReference type="ARBA" id="ARBA00007779"/>
    </source>
</evidence>
<feature type="compositionally biased region" description="Polar residues" evidence="7">
    <location>
        <begin position="301"/>
        <end position="318"/>
    </location>
</feature>
<feature type="transmembrane region" description="Helical" evidence="8">
    <location>
        <begin position="137"/>
        <end position="157"/>
    </location>
</feature>
<keyword evidence="14" id="KW-1185">Reference proteome</keyword>
<dbReference type="Pfam" id="PF12621">
    <property type="entry name" value="PHM7_ext"/>
    <property type="match status" value="1"/>
</dbReference>
<dbReference type="InterPro" id="IPR032880">
    <property type="entry name" value="CSC1/OSCA1-like_N"/>
</dbReference>
<organism evidence="13 14">
    <name type="scientific">Bombardia bombarda</name>
    <dbReference type="NCBI Taxonomy" id="252184"/>
    <lineage>
        <taxon>Eukaryota</taxon>
        <taxon>Fungi</taxon>
        <taxon>Dikarya</taxon>
        <taxon>Ascomycota</taxon>
        <taxon>Pezizomycotina</taxon>
        <taxon>Sordariomycetes</taxon>
        <taxon>Sordariomycetidae</taxon>
        <taxon>Sordariales</taxon>
        <taxon>Lasiosphaeriaceae</taxon>
        <taxon>Bombardia</taxon>
    </lineage>
</organism>
<dbReference type="PANTHER" id="PTHR13018">
    <property type="entry name" value="PROBABLE MEMBRANE PROTEIN DUF221-RELATED"/>
    <property type="match status" value="1"/>
</dbReference>
<evidence type="ECO:0000256" key="5">
    <source>
        <dbReference type="ARBA" id="ARBA00022989"/>
    </source>
</evidence>
<dbReference type="Pfam" id="PF02714">
    <property type="entry name" value="RSN1_7TM"/>
    <property type="match status" value="1"/>
</dbReference>
<feature type="domain" description="CSC1/OSCA1-like N-terminal transmembrane" evidence="11">
    <location>
        <begin position="57"/>
        <end position="205"/>
    </location>
</feature>
<feature type="transmembrane region" description="Helical" evidence="8">
    <location>
        <begin position="518"/>
        <end position="539"/>
    </location>
</feature>
<dbReference type="EMBL" id="JAULSR010000002">
    <property type="protein sequence ID" value="KAK0631127.1"/>
    <property type="molecule type" value="Genomic_DNA"/>
</dbReference>
<evidence type="ECO:0000259" key="9">
    <source>
        <dbReference type="Pfam" id="PF02714"/>
    </source>
</evidence>
<evidence type="ECO:0000313" key="13">
    <source>
        <dbReference type="EMBL" id="KAK0631127.1"/>
    </source>
</evidence>
<accession>A0AA39XBZ0</accession>
<reference evidence="13" key="1">
    <citation type="submission" date="2023-06" db="EMBL/GenBank/DDBJ databases">
        <title>Genome-scale phylogeny and comparative genomics of the fungal order Sordariales.</title>
        <authorList>
            <consortium name="Lawrence Berkeley National Laboratory"/>
            <person name="Hensen N."/>
            <person name="Bonometti L."/>
            <person name="Westerberg I."/>
            <person name="Brannstrom I.O."/>
            <person name="Guillou S."/>
            <person name="Cros-Aarteil S."/>
            <person name="Calhoun S."/>
            <person name="Haridas S."/>
            <person name="Kuo A."/>
            <person name="Mondo S."/>
            <person name="Pangilinan J."/>
            <person name="Riley R."/>
            <person name="LaButti K."/>
            <person name="Andreopoulos B."/>
            <person name="Lipzen A."/>
            <person name="Chen C."/>
            <person name="Yanf M."/>
            <person name="Daum C."/>
            <person name="Ng V."/>
            <person name="Clum A."/>
            <person name="Steindorff A."/>
            <person name="Ohm R."/>
            <person name="Martin F."/>
            <person name="Silar P."/>
            <person name="Natvig D."/>
            <person name="Lalanne C."/>
            <person name="Gautier V."/>
            <person name="Ament-velasquez S.L."/>
            <person name="Kruys A."/>
            <person name="Hutchinson M.I."/>
            <person name="Powell A.J."/>
            <person name="Barry K."/>
            <person name="Miller A.N."/>
            <person name="Grigoriev I.V."/>
            <person name="Debuchy R."/>
            <person name="Gladieux P."/>
            <person name="Thoren M.H."/>
            <person name="Johannesson H."/>
        </authorList>
    </citation>
    <scope>NUCLEOTIDE SEQUENCE</scope>
    <source>
        <strain evidence="13">SMH3391-2</strain>
    </source>
</reference>
<dbReference type="AlphaFoldDB" id="A0AA39XBZ0"/>
<feature type="region of interest" description="Disordered" evidence="7">
    <location>
        <begin position="19"/>
        <end position="47"/>
    </location>
</feature>
<evidence type="ECO:0000256" key="4">
    <source>
        <dbReference type="ARBA" id="ARBA00022692"/>
    </source>
</evidence>
<comment type="similarity">
    <text evidence="2">Belongs to the CSC1 (TC 1.A.17) family.</text>
</comment>
<name>A0AA39XBZ0_9PEZI</name>
<dbReference type="GO" id="GO:0005227">
    <property type="term" value="F:calcium-activated cation channel activity"/>
    <property type="evidence" value="ECO:0007669"/>
    <property type="project" value="InterPro"/>
</dbReference>
<proteinExistence type="inferred from homology"/>
<evidence type="ECO:0000256" key="3">
    <source>
        <dbReference type="ARBA" id="ARBA00022448"/>
    </source>
</evidence>
<dbReference type="InterPro" id="IPR027815">
    <property type="entry name" value="CSC1/OSCA1-like_cyt"/>
</dbReference>
<evidence type="ECO:0000256" key="1">
    <source>
        <dbReference type="ARBA" id="ARBA00004141"/>
    </source>
</evidence>
<keyword evidence="3" id="KW-0813">Transport</keyword>
<feature type="transmembrane region" description="Helical" evidence="8">
    <location>
        <begin position="702"/>
        <end position="720"/>
    </location>
</feature>
<evidence type="ECO:0008006" key="15">
    <source>
        <dbReference type="Google" id="ProtNLM"/>
    </source>
</evidence>
<feature type="domain" description="CSC1/OSCA1-like 7TM region" evidence="9">
    <location>
        <begin position="487"/>
        <end position="759"/>
    </location>
</feature>